<reference evidence="4 5" key="1">
    <citation type="submission" date="2018-05" db="EMBL/GenBank/DDBJ databases">
        <authorList>
            <person name="Goeker M."/>
            <person name="Huntemann M."/>
            <person name="Clum A."/>
            <person name="Pillay M."/>
            <person name="Palaniappan K."/>
            <person name="Varghese N."/>
            <person name="Mikhailova N."/>
            <person name="Stamatis D."/>
            <person name="Reddy T."/>
            <person name="Daum C."/>
            <person name="Shapiro N."/>
            <person name="Ivanova N."/>
            <person name="Kyrpides N."/>
            <person name="Woyke T."/>
        </authorList>
    </citation>
    <scope>NUCLEOTIDE SEQUENCE [LARGE SCALE GENOMIC DNA]</scope>
    <source>
        <strain evidence="4 5">DSM 26524</strain>
    </source>
</reference>
<dbReference type="InterPro" id="IPR008928">
    <property type="entry name" value="6-hairpin_glycosidase_sf"/>
</dbReference>
<dbReference type="RefSeq" id="WP_109747548.1">
    <property type="nucleotide sequence ID" value="NZ_JANKBI010000011.1"/>
</dbReference>
<dbReference type="Pfam" id="PF21307">
    <property type="entry name" value="Glyco_hydro_95_C"/>
    <property type="match status" value="1"/>
</dbReference>
<evidence type="ECO:0000313" key="5">
    <source>
        <dbReference type="Proteomes" id="UP000245412"/>
    </source>
</evidence>
<organism evidence="4 5">
    <name type="scientific">Murimonas intestini</name>
    <dbReference type="NCBI Taxonomy" id="1337051"/>
    <lineage>
        <taxon>Bacteria</taxon>
        <taxon>Bacillati</taxon>
        <taxon>Bacillota</taxon>
        <taxon>Clostridia</taxon>
        <taxon>Lachnospirales</taxon>
        <taxon>Lachnospiraceae</taxon>
        <taxon>Murimonas</taxon>
    </lineage>
</organism>
<evidence type="ECO:0000313" key="4">
    <source>
        <dbReference type="EMBL" id="PWJ73749.1"/>
    </source>
</evidence>
<feature type="domain" description="Glycosyl hydrolase family 95 N-terminal" evidence="1">
    <location>
        <begin position="7"/>
        <end position="240"/>
    </location>
</feature>
<dbReference type="AlphaFoldDB" id="A0AB73T124"/>
<keyword evidence="5" id="KW-1185">Reference proteome</keyword>
<dbReference type="GO" id="GO:0005975">
    <property type="term" value="P:carbohydrate metabolic process"/>
    <property type="evidence" value="ECO:0007669"/>
    <property type="project" value="InterPro"/>
</dbReference>
<dbReference type="SUPFAM" id="SSF48208">
    <property type="entry name" value="Six-hairpin glycosidases"/>
    <property type="match status" value="1"/>
</dbReference>
<gene>
    <name evidence="4" type="ORF">C7383_11180</name>
</gene>
<dbReference type="PANTHER" id="PTHR31084">
    <property type="entry name" value="ALPHA-L-FUCOSIDASE 2"/>
    <property type="match status" value="1"/>
</dbReference>
<dbReference type="Gene3D" id="1.50.10.10">
    <property type="match status" value="1"/>
</dbReference>
<feature type="domain" description="Glycosyl hydrolase family 95 catalytic" evidence="3">
    <location>
        <begin position="269"/>
        <end position="670"/>
    </location>
</feature>
<dbReference type="Pfam" id="PF14498">
    <property type="entry name" value="Glyco_hyd_65N_2"/>
    <property type="match status" value="1"/>
</dbReference>
<dbReference type="InterPro" id="IPR054363">
    <property type="entry name" value="GH95_cat"/>
</dbReference>
<dbReference type="GO" id="GO:0004560">
    <property type="term" value="F:alpha-L-fucosidase activity"/>
    <property type="evidence" value="ECO:0007669"/>
    <property type="project" value="InterPro"/>
</dbReference>
<evidence type="ECO:0000259" key="3">
    <source>
        <dbReference type="Pfam" id="PF22124"/>
    </source>
</evidence>
<dbReference type="InterPro" id="IPR016518">
    <property type="entry name" value="Alpha-L-fucosidase"/>
</dbReference>
<evidence type="ECO:0000259" key="2">
    <source>
        <dbReference type="Pfam" id="PF21307"/>
    </source>
</evidence>
<comment type="caution">
    <text evidence="4">The sequence shown here is derived from an EMBL/GenBank/DDBJ whole genome shotgun (WGS) entry which is preliminary data.</text>
</comment>
<dbReference type="Proteomes" id="UP000245412">
    <property type="component" value="Unassembled WGS sequence"/>
</dbReference>
<sequence>MKIIRNIPASRWGEAFPIGNGHIGGMFYGGIEKERIDLSENTFFSGNKSTEDNQPGAARAFEKMRRETEAGDYESALKTSEGFIGRRNNYGTNLPVGHLEIGFGHRAEDVSDYERELDLETGIVSVSYKSGEDHFARRAFATNVRRLMVYEVTGPKKEMELTLRFISEREGEYVRYHDGGVFFICDAHEKMHSDGSTGTLLLGKAAMVTDGYPEIGEDGITIRKASRLLLYILMNTDFDMEDMDREAKVREIQMQMNRWLISAESMDLDRLLKEHVDDFRPLMNRASLKIGSSSCEAAAQMAPLMFQMGRYLLLSSSRKDSRLPAHLQGVWNDNVACRIGWTCDMHLDINTQMNYWPAEVTGLPETEDSLFRYITDRLVPSGRQTARESYGRKGWVAEIVSNSWAFTAPYWASPISPCPTGGVWILTHMWEHYQFTQDRLFLRDVLYPAVKEAAEFFTSYVFEDGDTGMLTCGPSISPENSFLVGGKTYQMSNGCTYEILMIRELYKIYDQTCEILRRQNRLRKKVQEQLPKLLPYRIKEDGTIAEWSHDYPAADVQHRHTSHLLGLFPFDQITADDKELAEAAERTIQSRLSPEENWEDTGWARSMLMLYEARLHHPDEAYRHIQAMLEKLLEPNCFIIHPPTRGAGSFDNVYELDGNTGLTSCIAEMLLQSHSGVIHILPCLPKQWESGAVYGLRARGGITVDIEWDKEGCRAWFTPDRRCWCRTVLGGEERTIYLRDLKRIQVWNVLES</sequence>
<protein>
    <submittedName>
        <fullName evidence="4">Alpha-L-fucosidase 2</fullName>
    </submittedName>
</protein>
<accession>A0AB73T124</accession>
<dbReference type="EMBL" id="QGGY01000011">
    <property type="protein sequence ID" value="PWJ73749.1"/>
    <property type="molecule type" value="Genomic_DNA"/>
</dbReference>
<evidence type="ECO:0000259" key="1">
    <source>
        <dbReference type="Pfam" id="PF14498"/>
    </source>
</evidence>
<dbReference type="PIRSF" id="PIRSF007663">
    <property type="entry name" value="UCP007663"/>
    <property type="match status" value="1"/>
</dbReference>
<dbReference type="PANTHER" id="PTHR31084:SF0">
    <property type="entry name" value="ALPHA-L-FUCOSIDASE 2"/>
    <property type="match status" value="1"/>
</dbReference>
<feature type="domain" description="Alpha fucosidase A-like C-terminal" evidence="2">
    <location>
        <begin position="672"/>
        <end position="711"/>
    </location>
</feature>
<proteinExistence type="predicted"/>
<dbReference type="InterPro" id="IPR012341">
    <property type="entry name" value="6hp_glycosidase-like_sf"/>
</dbReference>
<dbReference type="InterPro" id="IPR027414">
    <property type="entry name" value="GH95_N_dom"/>
</dbReference>
<dbReference type="Pfam" id="PF22124">
    <property type="entry name" value="Glyco_hydro_95_cat"/>
    <property type="match status" value="1"/>
</dbReference>
<dbReference type="InterPro" id="IPR049053">
    <property type="entry name" value="AFCA-like_C"/>
</dbReference>
<name>A0AB73T124_9FIRM</name>